<dbReference type="EMBL" id="SGWZ01000004">
    <property type="protein sequence ID" value="RZS67269.1"/>
    <property type="molecule type" value="Genomic_DNA"/>
</dbReference>
<dbReference type="RefSeq" id="WP_127774591.1">
    <property type="nucleotide sequence ID" value="NZ_CBCSEB010000008.1"/>
</dbReference>
<dbReference type="GeneID" id="99726948"/>
<comment type="caution">
    <text evidence="2">The sequence shown here is derived from an EMBL/GenBank/DDBJ whole genome shotgun (WGS) entry which is preliminary data.</text>
</comment>
<feature type="signal peptide" evidence="1">
    <location>
        <begin position="1"/>
        <end position="35"/>
    </location>
</feature>
<dbReference type="SUPFAM" id="SSF53850">
    <property type="entry name" value="Periplasmic binding protein-like II"/>
    <property type="match status" value="1"/>
</dbReference>
<proteinExistence type="predicted"/>
<feature type="chain" id="PRO_5030098147" description="C4-dicarboxylate ABC transporter substrate-binding protein" evidence="1">
    <location>
        <begin position="36"/>
        <end position="332"/>
    </location>
</feature>
<keyword evidence="1" id="KW-0732">Signal</keyword>
<dbReference type="Pfam" id="PF16868">
    <property type="entry name" value="NMT1_3"/>
    <property type="match status" value="1"/>
</dbReference>
<dbReference type="InterPro" id="IPR011852">
    <property type="entry name" value="TRAP_TAXI"/>
</dbReference>
<reference evidence="2 3" key="1">
    <citation type="submission" date="2019-02" db="EMBL/GenBank/DDBJ databases">
        <title>Genomic Encyclopedia of Type Strains, Phase IV (KMG-IV): sequencing the most valuable type-strain genomes for metagenomic binning, comparative biology and taxonomic classification.</title>
        <authorList>
            <person name="Goeker M."/>
        </authorList>
    </citation>
    <scope>NUCLEOTIDE SEQUENCE [LARGE SCALE GENOMIC DNA]</scope>
    <source>
        <strain evidence="2 3">DSM 16618</strain>
    </source>
</reference>
<dbReference type="NCBIfam" id="TIGR02122">
    <property type="entry name" value="TRAP_TAXI"/>
    <property type="match status" value="1"/>
</dbReference>
<dbReference type="Gene3D" id="3.40.190.10">
    <property type="entry name" value="Periplasmic binding protein-like II"/>
    <property type="match status" value="2"/>
</dbReference>
<dbReference type="Proteomes" id="UP000292039">
    <property type="component" value="Unassembled WGS sequence"/>
</dbReference>
<organism evidence="2 3">
    <name type="scientific">Kerstersia gyiorum</name>
    <dbReference type="NCBI Taxonomy" id="206506"/>
    <lineage>
        <taxon>Bacteria</taxon>
        <taxon>Pseudomonadati</taxon>
        <taxon>Pseudomonadota</taxon>
        <taxon>Betaproteobacteria</taxon>
        <taxon>Burkholderiales</taxon>
        <taxon>Alcaligenaceae</taxon>
        <taxon>Kerstersia</taxon>
    </lineage>
</organism>
<dbReference type="AlphaFoldDB" id="A0A4Q7ML10"/>
<evidence type="ECO:0000313" key="2">
    <source>
        <dbReference type="EMBL" id="RZS67269.1"/>
    </source>
</evidence>
<dbReference type="PANTHER" id="PTHR42941:SF1">
    <property type="entry name" value="SLL1037 PROTEIN"/>
    <property type="match status" value="1"/>
</dbReference>
<dbReference type="OrthoDB" id="9780180at2"/>
<dbReference type="CDD" id="cd13568">
    <property type="entry name" value="PBP2_TAXI_TRAP_like_3"/>
    <property type="match status" value="1"/>
</dbReference>
<evidence type="ECO:0008006" key="4">
    <source>
        <dbReference type="Google" id="ProtNLM"/>
    </source>
</evidence>
<evidence type="ECO:0000256" key="1">
    <source>
        <dbReference type="SAM" id="SignalP"/>
    </source>
</evidence>
<dbReference type="PANTHER" id="PTHR42941">
    <property type="entry name" value="SLL1037 PROTEIN"/>
    <property type="match status" value="1"/>
</dbReference>
<protein>
    <recommendedName>
        <fullName evidence="4">C4-dicarboxylate ABC transporter substrate-binding protein</fullName>
    </recommendedName>
</protein>
<gene>
    <name evidence="2" type="ORF">EV679_2482</name>
</gene>
<accession>A0A4Q7ML10</accession>
<name>A0A4Q7ML10_9BURK</name>
<evidence type="ECO:0000313" key="3">
    <source>
        <dbReference type="Proteomes" id="UP000292039"/>
    </source>
</evidence>
<sequence>MRNPLSPLFRRQGPTLSILAALLLGGAVITSPAQAQTQFVSIGTGGVTGVYYAAGGAICRLVNKDRKDHGLRCSVESTGASVFNINTIKAGELDFGVAQSDVAYNAYHGEEQFKDAKYDKLRSVFSLHPEPFTVMARKEANVKSFDDFKGKRFNVGNPGSGTRASLEQYLAARGWTLKDFALASELRADEHGPALCDGKIDGFIYGVGHPSANIQDPATTCGAQLVPLTGPAVDKLVNDHDYFAKVTIPGGLYPNNPNDIDTYGVLATLVTSSDVPDEAVYRITKAVFDNFDDFKKLHPALAHLTPEEMIKNGLSAPLHPGAEKYYKERGWM</sequence>